<protein>
    <submittedName>
        <fullName evidence="1">Uncharacterized protein</fullName>
    </submittedName>
</protein>
<dbReference type="EMBL" id="JADIME010000001">
    <property type="protein sequence ID" value="MBO8464385.1"/>
    <property type="molecule type" value="Genomic_DNA"/>
</dbReference>
<sequence length="561" mass="60809">MYKANVKIFLATFLAISGVTSCIDEDYDLDKDIDKTVNIGGDELAAPIGDTEKIFIKDMLPLEENGMLKTDADGFYYIETENMNFSQTVSVDEIYFSAPKASSTELDFGTIPQNQGAPSVTMELPETTETDVDLGTITLPDEVESIEYVAFEAVAEITISMEGTAAREIDIDELNMTIPDWIETDSDSRINISGRLANNSELTETINIRGIDIAGNDDIDNGSNVLDLNGTFTYDGRISIDKDDIYEEGGSIVLTADVQIRPASGGSEITVTEIQGTLDMAYEQESERIDLGISEELSSGDYTLDLIGASLYLNLDNGSPLDINIEGRIATYGRSGEELSNVGFALPEIPASSASMYLVSQEGGDEGDYEGVQVNGFDELFFRLPSSAGMDVTITSNSYCTIIPGSEYDVNADYFLRVPVKFGSDLDMSYDFTLDNLQESLGKVNIENSEVTLFATLEAMIPAKLSLSAKAMDLIGNEVEGIEISFDGKDVLEIAPQTGIIEQEISINIRQTQDGALENTDGLAFSINISEGNGNAVNSEDYLLLKDISVMIPGGINIEIK</sequence>
<reference evidence="1" key="1">
    <citation type="submission" date="2020-10" db="EMBL/GenBank/DDBJ databases">
        <authorList>
            <person name="Gilroy R."/>
        </authorList>
    </citation>
    <scope>NUCLEOTIDE SEQUENCE</scope>
    <source>
        <strain evidence="1">10037</strain>
    </source>
</reference>
<evidence type="ECO:0000313" key="1">
    <source>
        <dbReference type="EMBL" id="MBO8464385.1"/>
    </source>
</evidence>
<dbReference type="Proteomes" id="UP000823597">
    <property type="component" value="Unassembled WGS sequence"/>
</dbReference>
<reference evidence="1" key="2">
    <citation type="journal article" date="2021" name="PeerJ">
        <title>Extensive microbial diversity within the chicken gut microbiome revealed by metagenomics and culture.</title>
        <authorList>
            <person name="Gilroy R."/>
            <person name="Ravi A."/>
            <person name="Getino M."/>
            <person name="Pursley I."/>
            <person name="Horton D.L."/>
            <person name="Alikhan N.F."/>
            <person name="Baker D."/>
            <person name="Gharbi K."/>
            <person name="Hall N."/>
            <person name="Watson M."/>
            <person name="Adriaenssens E.M."/>
            <person name="Foster-Nyarko E."/>
            <person name="Jarju S."/>
            <person name="Secka A."/>
            <person name="Antonio M."/>
            <person name="Oren A."/>
            <person name="Chaudhuri R.R."/>
            <person name="La Ragione R."/>
            <person name="Hildebrand F."/>
            <person name="Pallen M.J."/>
        </authorList>
    </citation>
    <scope>NUCLEOTIDE SEQUENCE</scope>
    <source>
        <strain evidence="1">10037</strain>
    </source>
</reference>
<dbReference type="AlphaFoldDB" id="A0A9D9I1Q7"/>
<comment type="caution">
    <text evidence="1">The sequence shown here is derived from an EMBL/GenBank/DDBJ whole genome shotgun (WGS) entry which is preliminary data.</text>
</comment>
<organism evidence="1 2">
    <name type="scientific">Candidatus Merdivivens pullistercoris</name>
    <dbReference type="NCBI Taxonomy" id="2840873"/>
    <lineage>
        <taxon>Bacteria</taxon>
        <taxon>Pseudomonadati</taxon>
        <taxon>Bacteroidota</taxon>
        <taxon>Bacteroidia</taxon>
        <taxon>Bacteroidales</taxon>
        <taxon>Muribaculaceae</taxon>
        <taxon>Muribaculaceae incertae sedis</taxon>
        <taxon>Candidatus Merdivivens</taxon>
    </lineage>
</organism>
<proteinExistence type="predicted"/>
<dbReference type="PROSITE" id="PS51257">
    <property type="entry name" value="PROKAR_LIPOPROTEIN"/>
    <property type="match status" value="1"/>
</dbReference>
<evidence type="ECO:0000313" key="2">
    <source>
        <dbReference type="Proteomes" id="UP000823597"/>
    </source>
</evidence>
<name>A0A9D9I1Q7_9BACT</name>
<gene>
    <name evidence="1" type="ORF">IAB93_00120</name>
</gene>
<accession>A0A9D9I1Q7</accession>